<dbReference type="InterPro" id="IPR001932">
    <property type="entry name" value="PPM-type_phosphatase-like_dom"/>
</dbReference>
<dbReference type="Gene3D" id="6.10.340.10">
    <property type="match status" value="1"/>
</dbReference>
<dbReference type="SMART" id="SM00331">
    <property type="entry name" value="PP2C_SIG"/>
    <property type="match status" value="1"/>
</dbReference>
<dbReference type="InterPro" id="IPR003660">
    <property type="entry name" value="HAMP_dom"/>
</dbReference>
<feature type="domain" description="HAMP" evidence="2">
    <location>
        <begin position="17"/>
        <end position="69"/>
    </location>
</feature>
<dbReference type="EMBL" id="QOQW01000013">
    <property type="protein sequence ID" value="RCK79425.1"/>
    <property type="molecule type" value="Genomic_DNA"/>
</dbReference>
<evidence type="ECO:0000259" key="2">
    <source>
        <dbReference type="PROSITE" id="PS50885"/>
    </source>
</evidence>
<accession>A0A367ZMR9</accession>
<evidence type="ECO:0000313" key="3">
    <source>
        <dbReference type="EMBL" id="RCK79425.1"/>
    </source>
</evidence>
<organism evidence="3 4">
    <name type="scientific">Candidatus Ozemobacter sibiricus</name>
    <dbReference type="NCBI Taxonomy" id="2268124"/>
    <lineage>
        <taxon>Bacteria</taxon>
        <taxon>Candidatus Ozemobacteria</taxon>
        <taxon>Candidatus Ozemobacterales</taxon>
        <taxon>Candidatus Ozemobacteraceae</taxon>
        <taxon>Candidatus Ozemobacter</taxon>
    </lineage>
</organism>
<dbReference type="PANTHER" id="PTHR43156">
    <property type="entry name" value="STAGE II SPORULATION PROTEIN E-RELATED"/>
    <property type="match status" value="1"/>
</dbReference>
<protein>
    <submittedName>
        <fullName evidence="3">Serine phosphatase RsbU, regulator of sigma subunit</fullName>
    </submittedName>
</protein>
<evidence type="ECO:0000313" key="4">
    <source>
        <dbReference type="Proteomes" id="UP000252355"/>
    </source>
</evidence>
<comment type="caution">
    <text evidence="3">The sequence shown here is derived from an EMBL/GenBank/DDBJ whole genome shotgun (WGS) entry which is preliminary data.</text>
</comment>
<dbReference type="GO" id="GO:0007165">
    <property type="term" value="P:signal transduction"/>
    <property type="evidence" value="ECO:0007669"/>
    <property type="project" value="InterPro"/>
</dbReference>
<name>A0A367ZMR9_9BACT</name>
<evidence type="ECO:0000256" key="1">
    <source>
        <dbReference type="ARBA" id="ARBA00022801"/>
    </source>
</evidence>
<dbReference type="Pfam" id="PF07228">
    <property type="entry name" value="SpoIIE"/>
    <property type="match status" value="1"/>
</dbReference>
<proteinExistence type="predicted"/>
<dbReference type="Proteomes" id="UP000252355">
    <property type="component" value="Unassembled WGS sequence"/>
</dbReference>
<gene>
    <name evidence="3" type="ORF">OZSIB_0065</name>
</gene>
<dbReference type="PANTHER" id="PTHR43156:SF2">
    <property type="entry name" value="STAGE II SPORULATION PROTEIN E"/>
    <property type="match status" value="1"/>
</dbReference>
<dbReference type="InterPro" id="IPR052016">
    <property type="entry name" value="Bact_Sigma-Reg"/>
</dbReference>
<dbReference type="Gene3D" id="3.60.40.10">
    <property type="entry name" value="PPM-type phosphatase domain"/>
    <property type="match status" value="1"/>
</dbReference>
<dbReference type="CDD" id="cd06225">
    <property type="entry name" value="HAMP"/>
    <property type="match status" value="1"/>
</dbReference>
<dbReference type="GO" id="GO:0016020">
    <property type="term" value="C:membrane"/>
    <property type="evidence" value="ECO:0007669"/>
    <property type="project" value="InterPro"/>
</dbReference>
<dbReference type="SUPFAM" id="SSF81606">
    <property type="entry name" value="PP2C-like"/>
    <property type="match status" value="1"/>
</dbReference>
<keyword evidence="1" id="KW-0378">Hydrolase</keyword>
<dbReference type="GO" id="GO:0016791">
    <property type="term" value="F:phosphatase activity"/>
    <property type="evidence" value="ECO:0007669"/>
    <property type="project" value="TreeGrafter"/>
</dbReference>
<dbReference type="AlphaFoldDB" id="A0A367ZMR9"/>
<dbReference type="InterPro" id="IPR036457">
    <property type="entry name" value="PPM-type-like_dom_sf"/>
</dbReference>
<sequence>MLLVFLLVGTIGWRLREGVWRPTRALLAGVQAMATRAFDHRITVATGDEWDDLPAAFNQTLATMEELEVASVIQARLFPAGPVTTPAGTFLGRSRTTQEVGGDYFDALPGPDGTLFFLMGDVTGHGVSAALVVAMAKSAFGYLVRTGPPSPAAILDRMSALFREQLGRTLAMTCQIGCLHPDGTLRFANAGHLFPFLLQPGQPIRRLEQPSVPLGMRARRPYVDLVIDLPSDARLLFCTDGIIEATDPAGKMFGFTGLTALLAALPPAPPAATIEAVFAALAAHTREVPWADDVTVAILCRSAGETA</sequence>
<dbReference type="PROSITE" id="PS50885">
    <property type="entry name" value="HAMP"/>
    <property type="match status" value="1"/>
</dbReference>
<reference evidence="3 4" key="1">
    <citation type="submission" date="2018-05" db="EMBL/GenBank/DDBJ databases">
        <title>A metagenomic window into the 2 km-deep terrestrial subsurface aquifer revealed taxonomically and functionally diverse microbial community comprising novel uncultured bacterial lineages.</title>
        <authorList>
            <person name="Kadnikov V.V."/>
            <person name="Mardanov A.V."/>
            <person name="Beletsky A.V."/>
            <person name="Banks D."/>
            <person name="Pimenov N.V."/>
            <person name="Frank Y.A."/>
            <person name="Karnachuk O.V."/>
            <person name="Ravin N.V."/>
        </authorList>
    </citation>
    <scope>NUCLEOTIDE SEQUENCE [LARGE SCALE GENOMIC DNA]</scope>
    <source>
        <strain evidence="3">BY5</strain>
    </source>
</reference>